<keyword evidence="2" id="KW-1185">Reference proteome</keyword>
<dbReference type="EMBL" id="JAYMRS010000006">
    <property type="protein sequence ID" value="MFB8769668.1"/>
    <property type="molecule type" value="Genomic_DNA"/>
</dbReference>
<reference evidence="1 2" key="1">
    <citation type="submission" date="2024-01" db="EMBL/GenBank/DDBJ databases">
        <title>Genome mining of biosynthetic gene clusters to explore secondary metabolites of Streptomyces sp.</title>
        <authorList>
            <person name="Baig A."/>
            <person name="Ajitkumar Shintre N."/>
            <person name="Kumar H."/>
            <person name="Anbarasu A."/>
            <person name="Ramaiah S."/>
        </authorList>
    </citation>
    <scope>NUCLEOTIDE SEQUENCE [LARGE SCALE GENOMIC DNA]</scope>
    <source>
        <strain evidence="1 2">A01</strain>
    </source>
</reference>
<accession>A0ABV5DYN5</accession>
<organism evidence="1 2">
    <name type="scientific">Nocardiopsis alba</name>
    <dbReference type="NCBI Taxonomy" id="53437"/>
    <lineage>
        <taxon>Bacteria</taxon>
        <taxon>Bacillati</taxon>
        <taxon>Actinomycetota</taxon>
        <taxon>Actinomycetes</taxon>
        <taxon>Streptosporangiales</taxon>
        <taxon>Nocardiopsidaceae</taxon>
        <taxon>Nocardiopsis</taxon>
    </lineage>
</organism>
<dbReference type="RefSeq" id="WP_376737595.1">
    <property type="nucleotide sequence ID" value="NZ_JAYMRS010000006.1"/>
</dbReference>
<dbReference type="PROSITE" id="PS51257">
    <property type="entry name" value="PROKAR_LIPOPROTEIN"/>
    <property type="match status" value="1"/>
</dbReference>
<protein>
    <recommendedName>
        <fullName evidence="3">Lipoprotein</fullName>
    </recommendedName>
</protein>
<evidence type="ECO:0000313" key="1">
    <source>
        <dbReference type="EMBL" id="MFB8769668.1"/>
    </source>
</evidence>
<evidence type="ECO:0008006" key="3">
    <source>
        <dbReference type="Google" id="ProtNLM"/>
    </source>
</evidence>
<name>A0ABV5DYN5_9ACTN</name>
<sequence>MCTIPRTAKNSALLIGVSTLLLTTGCAVDDREYSPVPADGDYAWYVPDEIPEWSAREPGDDSQGFQFNGCGVTLAHTEGQAARFDSEEEAAGYWTDMVAVQIGGNVADATVTTIDPVELTTDTGETVELTSMEVFDEAQDAGARVGVHWQGDDELHYVFKCSEPFGSWSEGEGELEAFFENIKVVLP</sequence>
<dbReference type="Proteomes" id="UP001585053">
    <property type="component" value="Unassembled WGS sequence"/>
</dbReference>
<gene>
    <name evidence="1" type="ORF">VSQ78_18325</name>
</gene>
<evidence type="ECO:0000313" key="2">
    <source>
        <dbReference type="Proteomes" id="UP001585053"/>
    </source>
</evidence>
<comment type="caution">
    <text evidence="1">The sequence shown here is derived from an EMBL/GenBank/DDBJ whole genome shotgun (WGS) entry which is preliminary data.</text>
</comment>
<proteinExistence type="predicted"/>